<protein>
    <recommendedName>
        <fullName evidence="9">Phosphodiesterase</fullName>
        <ecNumber evidence="9">3.1.4.-</ecNumber>
    </recommendedName>
</protein>
<dbReference type="GO" id="GO:0007635">
    <property type="term" value="P:chemosensory behavior"/>
    <property type="evidence" value="ECO:0007669"/>
    <property type="project" value="UniProtKB-ARBA"/>
</dbReference>
<evidence type="ECO:0000256" key="9">
    <source>
        <dbReference type="RuleBase" id="RU363067"/>
    </source>
</evidence>
<feature type="domain" description="PDEase" evidence="11">
    <location>
        <begin position="338"/>
        <end position="656"/>
    </location>
</feature>
<organism evidence="14">
    <name type="scientific">Enterobius vermicularis</name>
    <name type="common">Human pinworm</name>
    <dbReference type="NCBI Taxonomy" id="51028"/>
    <lineage>
        <taxon>Eukaryota</taxon>
        <taxon>Metazoa</taxon>
        <taxon>Ecdysozoa</taxon>
        <taxon>Nematoda</taxon>
        <taxon>Chromadorea</taxon>
        <taxon>Rhabditida</taxon>
        <taxon>Spirurina</taxon>
        <taxon>Oxyuridomorpha</taxon>
        <taxon>Oxyuroidea</taxon>
        <taxon>Oxyuridae</taxon>
        <taxon>Enterobius</taxon>
    </lineage>
</organism>
<dbReference type="SUPFAM" id="SSF109604">
    <property type="entry name" value="HD-domain/PDEase-like"/>
    <property type="match status" value="1"/>
</dbReference>
<keyword evidence="3" id="KW-0140">cGMP</keyword>
<evidence type="ECO:0000259" key="11">
    <source>
        <dbReference type="PROSITE" id="PS51845"/>
    </source>
</evidence>
<dbReference type="CDD" id="cd00077">
    <property type="entry name" value="HDc"/>
    <property type="match status" value="1"/>
</dbReference>
<evidence type="ECO:0000256" key="4">
    <source>
        <dbReference type="ARBA" id="ARBA00022723"/>
    </source>
</evidence>
<dbReference type="SMART" id="SM00065">
    <property type="entry name" value="GAF"/>
    <property type="match status" value="1"/>
</dbReference>
<feature type="active site" description="Proton donor" evidence="6">
    <location>
        <position position="413"/>
    </location>
</feature>
<feature type="binding site" evidence="8">
    <location>
        <position position="417"/>
    </location>
    <ligand>
        <name>Zn(2+)</name>
        <dbReference type="ChEBI" id="CHEBI:29105"/>
        <label>1</label>
    </ligand>
</feature>
<dbReference type="FunFam" id="1.10.1300.10:FF:000003">
    <property type="entry name" value="Phosphodiesterase"/>
    <property type="match status" value="1"/>
</dbReference>
<evidence type="ECO:0000256" key="3">
    <source>
        <dbReference type="ARBA" id="ARBA00022535"/>
    </source>
</evidence>
<feature type="binding site" evidence="7">
    <location>
        <position position="613"/>
    </location>
    <ligand>
        <name>AMP</name>
        <dbReference type="ChEBI" id="CHEBI:456215"/>
    </ligand>
</feature>
<dbReference type="Proteomes" id="UP000274131">
    <property type="component" value="Unassembled WGS sequence"/>
</dbReference>
<dbReference type="PANTHER" id="PTHR11347">
    <property type="entry name" value="CYCLIC NUCLEOTIDE PHOSPHODIESTERASE"/>
    <property type="match status" value="1"/>
</dbReference>
<dbReference type="GO" id="GO:0008340">
    <property type="term" value="P:determination of adult lifespan"/>
    <property type="evidence" value="ECO:0007669"/>
    <property type="project" value="UniProtKB-ARBA"/>
</dbReference>
<feature type="binding site" evidence="7">
    <location>
        <position position="451"/>
    </location>
    <ligand>
        <name>AMP</name>
        <dbReference type="ChEBI" id="CHEBI:456215"/>
    </ligand>
</feature>
<keyword evidence="5 9" id="KW-0378">Hydrolase</keyword>
<comment type="catalytic activity">
    <reaction evidence="1">
        <text>a nucleoside 3',5'-cyclic phosphate + H2O = a nucleoside 5'-phosphate + H(+)</text>
        <dbReference type="Rhea" id="RHEA:14653"/>
        <dbReference type="ChEBI" id="CHEBI:15377"/>
        <dbReference type="ChEBI" id="CHEBI:15378"/>
        <dbReference type="ChEBI" id="CHEBI:57867"/>
        <dbReference type="ChEBI" id="CHEBI:58464"/>
        <dbReference type="EC" id="3.1.4.17"/>
    </reaction>
</comment>
<feature type="coiled-coil region" evidence="10">
    <location>
        <begin position="639"/>
        <end position="666"/>
    </location>
</feature>
<evidence type="ECO:0000256" key="6">
    <source>
        <dbReference type="PIRSR" id="PIRSR623088-1"/>
    </source>
</evidence>
<dbReference type="GO" id="GO:0010446">
    <property type="term" value="P:response to alkaline pH"/>
    <property type="evidence" value="ECO:0007669"/>
    <property type="project" value="UniProtKB-ARBA"/>
</dbReference>
<dbReference type="InterPro" id="IPR023088">
    <property type="entry name" value="PDEase"/>
</dbReference>
<dbReference type="PRINTS" id="PR00387">
    <property type="entry name" value="PDIESTERASE1"/>
</dbReference>
<keyword evidence="4 8" id="KW-0479">Metal-binding</keyword>
<evidence type="ECO:0000313" key="12">
    <source>
        <dbReference type="EMBL" id="VDD93505.1"/>
    </source>
</evidence>
<dbReference type="GO" id="GO:0007602">
    <property type="term" value="P:phototransduction"/>
    <property type="evidence" value="ECO:0007669"/>
    <property type="project" value="UniProtKB-ARBA"/>
</dbReference>
<feature type="binding site" evidence="8">
    <location>
        <position position="451"/>
    </location>
    <ligand>
        <name>Zn(2+)</name>
        <dbReference type="ChEBI" id="CHEBI:29105"/>
        <label>1</label>
    </ligand>
</feature>
<dbReference type="Pfam" id="PF00233">
    <property type="entry name" value="PDEase_I"/>
    <property type="match status" value="1"/>
</dbReference>
<dbReference type="PROSITE" id="PS00126">
    <property type="entry name" value="PDEASE_I_1"/>
    <property type="match status" value="1"/>
</dbReference>
<dbReference type="InterPro" id="IPR036971">
    <property type="entry name" value="PDEase_catalytic_dom_sf"/>
</dbReference>
<name>A0A0N4VDS8_ENTVE</name>
<dbReference type="WBParaSite" id="EVEC_0000877201-mRNA-1">
    <property type="protein sequence ID" value="EVEC_0000877201-mRNA-1"/>
    <property type="gene ID" value="EVEC_0000877201"/>
</dbReference>
<dbReference type="InterPro" id="IPR029016">
    <property type="entry name" value="GAF-like_dom_sf"/>
</dbReference>
<dbReference type="AlphaFoldDB" id="A0A0N4VDS8"/>
<feature type="binding site" evidence="8">
    <location>
        <position position="561"/>
    </location>
    <ligand>
        <name>Zn(2+)</name>
        <dbReference type="ChEBI" id="CHEBI:29105"/>
        <label>1</label>
    </ligand>
</feature>
<dbReference type="Gene3D" id="1.10.1300.10">
    <property type="entry name" value="3'5'-cyclic nucleotide phosphodiesterase, catalytic domain"/>
    <property type="match status" value="1"/>
</dbReference>
<keyword evidence="10" id="KW-0175">Coiled coil</keyword>
<evidence type="ECO:0000256" key="8">
    <source>
        <dbReference type="PIRSR" id="PIRSR623088-3"/>
    </source>
</evidence>
<dbReference type="InterPro" id="IPR023174">
    <property type="entry name" value="PDEase_CS"/>
</dbReference>
<dbReference type="GO" id="GO:0006935">
    <property type="term" value="P:chemotaxis"/>
    <property type="evidence" value="ECO:0007669"/>
    <property type="project" value="UniProtKB-ARBA"/>
</dbReference>
<evidence type="ECO:0000256" key="2">
    <source>
        <dbReference type="ARBA" id="ARBA00007648"/>
    </source>
</evidence>
<feature type="binding site" evidence="8">
    <location>
        <position position="450"/>
    </location>
    <ligand>
        <name>Zn(2+)</name>
        <dbReference type="ChEBI" id="CHEBI:29105"/>
        <label>1</label>
    </ligand>
</feature>
<feature type="binding site" evidence="7">
    <location>
        <begin position="413"/>
        <end position="417"/>
    </location>
    <ligand>
        <name>AMP</name>
        <dbReference type="ChEBI" id="CHEBI:456215"/>
    </ligand>
</feature>
<dbReference type="InterPro" id="IPR003607">
    <property type="entry name" value="HD/PDEase_dom"/>
</dbReference>
<dbReference type="GO" id="GO:0004114">
    <property type="term" value="F:3',5'-cyclic-nucleotide phosphodiesterase activity"/>
    <property type="evidence" value="ECO:0007669"/>
    <property type="project" value="UniProtKB-EC"/>
</dbReference>
<dbReference type="Gene3D" id="3.30.450.40">
    <property type="match status" value="1"/>
</dbReference>
<dbReference type="GO" id="GO:0046872">
    <property type="term" value="F:metal ion binding"/>
    <property type="evidence" value="ECO:0007669"/>
    <property type="project" value="UniProtKB-KW"/>
</dbReference>
<dbReference type="InterPro" id="IPR002073">
    <property type="entry name" value="PDEase_catalytic_dom"/>
</dbReference>
<reference evidence="14" key="1">
    <citation type="submission" date="2017-02" db="UniProtKB">
        <authorList>
            <consortium name="WormBaseParasite"/>
        </authorList>
    </citation>
    <scope>IDENTIFICATION</scope>
</reference>
<dbReference type="FunFam" id="3.30.450.40:FF:000005">
    <property type="entry name" value="Phosphodiesterase"/>
    <property type="match status" value="1"/>
</dbReference>
<evidence type="ECO:0000313" key="14">
    <source>
        <dbReference type="WBParaSite" id="EVEC_0000877201-mRNA-1"/>
    </source>
</evidence>
<dbReference type="GO" id="GO:0010628">
    <property type="term" value="P:positive regulation of gene expression"/>
    <property type="evidence" value="ECO:0007669"/>
    <property type="project" value="UniProtKB-ARBA"/>
</dbReference>
<dbReference type="GO" id="GO:0010754">
    <property type="term" value="P:negative regulation of cGMP-mediated signaling"/>
    <property type="evidence" value="ECO:0007669"/>
    <property type="project" value="UniProtKB-ARBA"/>
</dbReference>
<dbReference type="STRING" id="51028.A0A0N4VDS8"/>
<evidence type="ECO:0000256" key="7">
    <source>
        <dbReference type="PIRSR" id="PIRSR623088-2"/>
    </source>
</evidence>
<keyword evidence="13" id="KW-1185">Reference proteome</keyword>
<evidence type="ECO:0000256" key="5">
    <source>
        <dbReference type="ARBA" id="ARBA00022801"/>
    </source>
</evidence>
<reference evidence="12 13" key="2">
    <citation type="submission" date="2018-10" db="EMBL/GenBank/DDBJ databases">
        <authorList>
            <consortium name="Pathogen Informatics"/>
        </authorList>
    </citation>
    <scope>NUCLEOTIDE SEQUENCE [LARGE SCALE GENOMIC DNA]</scope>
</reference>
<dbReference type="SMART" id="SM00471">
    <property type="entry name" value="HDc"/>
    <property type="match status" value="1"/>
</dbReference>
<dbReference type="Pfam" id="PF01590">
    <property type="entry name" value="GAF"/>
    <property type="match status" value="1"/>
</dbReference>
<evidence type="ECO:0000313" key="13">
    <source>
        <dbReference type="Proteomes" id="UP000274131"/>
    </source>
</evidence>
<dbReference type="EMBL" id="UXUI01009339">
    <property type="protein sequence ID" value="VDD93505.1"/>
    <property type="molecule type" value="Genomic_DNA"/>
</dbReference>
<feature type="binding site" evidence="8">
    <location>
        <position position="451"/>
    </location>
    <ligand>
        <name>Zn(2+)</name>
        <dbReference type="ChEBI" id="CHEBI:29105"/>
        <label>2</label>
    </ligand>
</feature>
<proteinExistence type="inferred from homology"/>
<feature type="binding site" evidence="7">
    <location>
        <position position="561"/>
    </location>
    <ligand>
        <name>AMP</name>
        <dbReference type="ChEBI" id="CHEBI:456215"/>
    </ligand>
</feature>
<sequence length="666" mass="76775">MNIREDVVVTYLKTHPKFLESYVTGPNVTRVTFQRWIAKRSLNKYSSKLPISVNNNKWLASDLSSRRKLLMKGRLSIEELLLELAEACSQLVSADHYDVQIVKDSQAMFVLKHDNEIRLKKTSRIRKNVFYTEILYNASGTQLGMINLYGSLSDRDVSAVKVLCTWGSALIHFVQDIVSMDKVIIKIMNFAQRLTNADRASLFLVDHKNNELYARIFDVGTSKEHDGIAGYVATTGHKLNIPDAYEDERFNKEIDKKTGYQTRTILCMPIFIRGVVIGVVQMVNKISGRFTEQDESAFETFAVYCGLALHHAKLYDRIKRSEQKYRVALEVLAYHSVCNKDEVNRLKSIKLKDCIEELDLLEFSGLKLSEIEKPLYAVYMFETLFKSIIRYDKDDLIRFVLTVRKNYRRVAYHNWMHGWTVAQAMFALLRATSYFSPLESLAMYTACLCHDLDHRGKNNAYMKSMSTPLAAIYSTSVMEHHHFNQTVTILQQEGHNILKSLSSEDYKYVLRLIKQCILATDLALFFPNRAKLNALVVEGKFTWEDEAHRALVRAVVMTGCDLVAAAKPWMTQAETVKVIYGEFYDQGDAERMNGLEPIPMMDRRRANELPQAQVGFMEGICIPCYELLAKVIPESEPFYQRAKENTKRWKEIAAEQKEKYENKEEK</sequence>
<dbReference type="SUPFAM" id="SSF55781">
    <property type="entry name" value="GAF domain-like"/>
    <property type="match status" value="1"/>
</dbReference>
<comment type="similarity">
    <text evidence="2 9">Belongs to the cyclic nucleotide phosphodiesterase family.</text>
</comment>
<gene>
    <name evidence="12" type="ORF">EVEC_LOCUS8256</name>
</gene>
<dbReference type="InterPro" id="IPR003018">
    <property type="entry name" value="GAF"/>
</dbReference>
<evidence type="ECO:0000256" key="10">
    <source>
        <dbReference type="SAM" id="Coils"/>
    </source>
</evidence>
<dbReference type="EC" id="3.1.4.-" evidence="9"/>
<dbReference type="OrthoDB" id="295473at2759"/>
<comment type="cofactor">
    <cofactor evidence="9">
        <name>a divalent metal cation</name>
        <dbReference type="ChEBI" id="CHEBI:60240"/>
    </cofactor>
    <text evidence="9">Binds 2 divalent metal cations per subunit. Site 1 may preferentially bind zinc ions, while site 2 has a preference for magnesium and/or manganese ions.</text>
</comment>
<evidence type="ECO:0000256" key="1">
    <source>
        <dbReference type="ARBA" id="ARBA00001073"/>
    </source>
</evidence>
<dbReference type="PROSITE" id="PS51845">
    <property type="entry name" value="PDEASE_I_2"/>
    <property type="match status" value="1"/>
</dbReference>
<accession>A0A0N4VDS8</accession>
<dbReference type="GO" id="GO:0042542">
    <property type="term" value="P:response to hydrogen peroxide"/>
    <property type="evidence" value="ECO:0007669"/>
    <property type="project" value="UniProtKB-ARBA"/>
</dbReference>